<feature type="region of interest" description="Disordered" evidence="13">
    <location>
        <begin position="677"/>
        <end position="725"/>
    </location>
</feature>
<proteinExistence type="predicted"/>
<dbReference type="GO" id="GO:0005886">
    <property type="term" value="C:plasma membrane"/>
    <property type="evidence" value="ECO:0007669"/>
    <property type="project" value="TreeGrafter"/>
</dbReference>
<feature type="compositionally biased region" description="Low complexity" evidence="13">
    <location>
        <begin position="530"/>
        <end position="539"/>
    </location>
</feature>
<evidence type="ECO:0000256" key="12">
    <source>
        <dbReference type="RuleBase" id="RU367001"/>
    </source>
</evidence>
<dbReference type="GO" id="GO:0030971">
    <property type="term" value="F:receptor tyrosine kinase binding"/>
    <property type="evidence" value="ECO:0007669"/>
    <property type="project" value="TreeGrafter"/>
</dbReference>
<evidence type="ECO:0000256" key="10">
    <source>
        <dbReference type="ARBA" id="ARBA00022837"/>
    </source>
</evidence>
<feature type="region of interest" description="Disordered" evidence="13">
    <location>
        <begin position="770"/>
        <end position="810"/>
    </location>
</feature>
<accession>A0A6I8TP02</accession>
<keyword evidence="7 11" id="KW-0863">Zinc-finger</keyword>
<evidence type="ECO:0000259" key="15">
    <source>
        <dbReference type="PROSITE" id="PS50089"/>
    </source>
</evidence>
<feature type="compositionally biased region" description="Pro residues" evidence="13">
    <location>
        <begin position="691"/>
        <end position="700"/>
    </location>
</feature>
<feature type="region of interest" description="Disordered" evidence="13">
    <location>
        <begin position="595"/>
        <end position="662"/>
    </location>
</feature>
<dbReference type="Gene3D" id="1.10.238.10">
    <property type="entry name" value="EF-hand"/>
    <property type="match status" value="1"/>
</dbReference>
<feature type="compositionally biased region" description="Low complexity" evidence="13">
    <location>
        <begin position="904"/>
        <end position="915"/>
    </location>
</feature>
<dbReference type="EnsemblMetazoa" id="AAEL014519-RB">
    <property type="protein sequence ID" value="AAEL014519-PB"/>
    <property type="gene ID" value="AAEL014519"/>
</dbReference>
<feature type="compositionally biased region" description="Low complexity" evidence="13">
    <location>
        <begin position="647"/>
        <end position="662"/>
    </location>
</feature>
<dbReference type="InterPro" id="IPR013083">
    <property type="entry name" value="Znf_RING/FYVE/PHD"/>
</dbReference>
<dbReference type="GO" id="GO:0007166">
    <property type="term" value="P:cell surface receptor signaling pathway"/>
    <property type="evidence" value="ECO:0007669"/>
    <property type="project" value="InterPro"/>
</dbReference>
<comment type="domain">
    <text evidence="12">The N-terminus is composed of the phosphotyrosine binding (PTB) domain, a short linker region and the RING-type zinc finger. The PTB domain, which is also called TKB (tyrosine kinase binding) domain, is composed of three different subdomains: a four-helix bundle (4H), a calcium-binding EF hand and a divergent SH2 domain.</text>
</comment>
<dbReference type="InterPro" id="IPR015940">
    <property type="entry name" value="UBA"/>
</dbReference>
<evidence type="ECO:0000256" key="11">
    <source>
        <dbReference type="PROSITE-ProRule" id="PRU00175"/>
    </source>
</evidence>
<feature type="region of interest" description="Disordered" evidence="13">
    <location>
        <begin position="466"/>
        <end position="539"/>
    </location>
</feature>
<feature type="region of interest" description="Disordered" evidence="13">
    <location>
        <begin position="888"/>
        <end position="931"/>
    </location>
</feature>
<dbReference type="PROSITE" id="PS50030">
    <property type="entry name" value="UBA"/>
    <property type="match status" value="1"/>
</dbReference>
<dbReference type="InterPro" id="IPR036860">
    <property type="entry name" value="SH2_dom_sf"/>
</dbReference>
<comment type="subcellular location">
    <subcellularLocation>
        <location evidence="2">Cytoplasm</location>
    </subcellularLocation>
</comment>
<dbReference type="CDD" id="cd16708">
    <property type="entry name" value="RING-HC_Cbl"/>
    <property type="match status" value="1"/>
</dbReference>
<dbReference type="InParanoid" id="A0A6I8TP02"/>
<reference evidence="17" key="2">
    <citation type="submission" date="2020-05" db="UniProtKB">
        <authorList>
            <consortium name="EnsemblMetazoa"/>
        </authorList>
    </citation>
    <scope>IDENTIFICATION</scope>
    <source>
        <strain evidence="17">LVP_AGWG</strain>
    </source>
</reference>
<dbReference type="FunFam" id="1.20.930.20:FF:000001">
    <property type="entry name" value="E3 ubiquitin-protein ligase CBL"/>
    <property type="match status" value="1"/>
</dbReference>
<evidence type="ECO:0000313" key="17">
    <source>
        <dbReference type="EnsemblMetazoa" id="AAEL014519-PC"/>
    </source>
</evidence>
<dbReference type="EnsemblMetazoa" id="AAEL014519-RD">
    <property type="protein sequence ID" value="AAEL014519-PD"/>
    <property type="gene ID" value="AAEL014519"/>
</dbReference>
<evidence type="ECO:0000256" key="8">
    <source>
        <dbReference type="ARBA" id="ARBA00022786"/>
    </source>
</evidence>
<feature type="domain" description="Cbl-PTB" evidence="16">
    <location>
        <begin position="30"/>
        <end position="336"/>
    </location>
</feature>
<dbReference type="InterPro" id="IPR003153">
    <property type="entry name" value="Adaptor_Cbl_N_hlx"/>
</dbReference>
<keyword evidence="10 12" id="KW-0106">Calcium</keyword>
<dbReference type="SUPFAM" id="SSF47473">
    <property type="entry name" value="EF-hand"/>
    <property type="match status" value="1"/>
</dbReference>
<dbReference type="AlphaFoldDB" id="A0A6I8TP02"/>
<dbReference type="PANTHER" id="PTHR23007">
    <property type="entry name" value="CBL"/>
    <property type="match status" value="1"/>
</dbReference>
<feature type="compositionally biased region" description="Polar residues" evidence="13">
    <location>
        <begin position="428"/>
        <end position="438"/>
    </location>
</feature>
<dbReference type="GO" id="GO:0001784">
    <property type="term" value="F:phosphotyrosine residue binding"/>
    <property type="evidence" value="ECO:0007669"/>
    <property type="project" value="UniProtKB-UniRule"/>
</dbReference>
<feature type="compositionally biased region" description="Polar residues" evidence="13">
    <location>
        <begin position="916"/>
        <end position="931"/>
    </location>
</feature>
<evidence type="ECO:0000256" key="1">
    <source>
        <dbReference type="ARBA" id="ARBA00000900"/>
    </source>
</evidence>
<keyword evidence="18" id="KW-1185">Reference proteome</keyword>
<feature type="domain" description="RING-type" evidence="15">
    <location>
        <begin position="366"/>
        <end position="406"/>
    </location>
</feature>
<evidence type="ECO:0000256" key="9">
    <source>
        <dbReference type="ARBA" id="ARBA00022833"/>
    </source>
</evidence>
<gene>
    <name evidence="17" type="primary">5572351</name>
</gene>
<comment type="function">
    <text evidence="12">E3 ubiquitin-protein ligase which accepts ubiquitin from specific E2 ubiquitin-conjugating enzymes, and transfers it to substrates, generally promoting their degradation by the proteasome.</text>
</comment>
<dbReference type="UniPathway" id="UPA00143"/>
<feature type="region of interest" description="Disordered" evidence="13">
    <location>
        <begin position="421"/>
        <end position="448"/>
    </location>
</feature>
<dbReference type="Proteomes" id="UP000008820">
    <property type="component" value="Chromosome 2"/>
</dbReference>
<evidence type="ECO:0000259" key="16">
    <source>
        <dbReference type="PROSITE" id="PS51506"/>
    </source>
</evidence>
<dbReference type="FunFam" id="1.10.238.10:FF:000022">
    <property type="entry name" value="E3 ubiquitin-protein ligase CBL"/>
    <property type="match status" value="1"/>
</dbReference>
<keyword evidence="8 12" id="KW-0833">Ubl conjugation pathway</keyword>
<keyword evidence="6 12" id="KW-0479">Metal-binding</keyword>
<dbReference type="SUPFAM" id="SSF55550">
    <property type="entry name" value="SH2 domain"/>
    <property type="match status" value="1"/>
</dbReference>
<reference evidence="17 18" key="1">
    <citation type="submission" date="2017-06" db="EMBL/GenBank/DDBJ databases">
        <title>Aedes aegypti genome working group (AGWG) sequencing and assembly.</title>
        <authorList>
            <consortium name="Aedes aegypti Genome Working Group (AGWG)"/>
            <person name="Matthews B.J."/>
        </authorList>
    </citation>
    <scope>NUCLEOTIDE SEQUENCE [LARGE SCALE GENOMIC DNA]</scope>
    <source>
        <strain evidence="17 18">LVP_AGWG</strain>
    </source>
</reference>
<dbReference type="InterPro" id="IPR011992">
    <property type="entry name" value="EF-hand-dom_pair"/>
</dbReference>
<dbReference type="GO" id="GO:0061630">
    <property type="term" value="F:ubiquitin protein ligase activity"/>
    <property type="evidence" value="ECO:0007669"/>
    <property type="project" value="UniProtKB-EC"/>
</dbReference>
<dbReference type="EC" id="2.3.2.27" evidence="12"/>
<dbReference type="SUPFAM" id="SSF57850">
    <property type="entry name" value="RING/U-box"/>
    <property type="match status" value="1"/>
</dbReference>
<dbReference type="PROSITE" id="PS50089">
    <property type="entry name" value="ZF_RING_2"/>
    <property type="match status" value="1"/>
</dbReference>
<dbReference type="InterPro" id="IPR014742">
    <property type="entry name" value="Adaptor_Cbl_SH2-like"/>
</dbReference>
<dbReference type="GO" id="GO:0023051">
    <property type="term" value="P:regulation of signaling"/>
    <property type="evidence" value="ECO:0007669"/>
    <property type="project" value="InterPro"/>
</dbReference>
<dbReference type="GO" id="GO:0005509">
    <property type="term" value="F:calcium ion binding"/>
    <property type="evidence" value="ECO:0007669"/>
    <property type="project" value="UniProtKB-UniRule"/>
</dbReference>
<evidence type="ECO:0000256" key="4">
    <source>
        <dbReference type="ARBA" id="ARBA00022490"/>
    </source>
</evidence>
<dbReference type="Gene3D" id="1.10.8.10">
    <property type="entry name" value="DNA helicase RuvA subunit, C-terminal domain"/>
    <property type="match status" value="1"/>
</dbReference>
<dbReference type="SMART" id="SM00184">
    <property type="entry name" value="RING"/>
    <property type="match status" value="1"/>
</dbReference>
<dbReference type="InterPro" id="IPR017907">
    <property type="entry name" value="Znf_RING_CS"/>
</dbReference>
<evidence type="ECO:0000256" key="5">
    <source>
        <dbReference type="ARBA" id="ARBA00022679"/>
    </source>
</evidence>
<dbReference type="SUPFAM" id="SSF47668">
    <property type="entry name" value="N-terminal domain of cbl (N-cbl)"/>
    <property type="match status" value="1"/>
</dbReference>
<dbReference type="Pfam" id="PF13920">
    <property type="entry name" value="zf-C3HC4_3"/>
    <property type="match status" value="1"/>
</dbReference>
<evidence type="ECO:0000259" key="14">
    <source>
        <dbReference type="PROSITE" id="PS50030"/>
    </source>
</evidence>
<dbReference type="FunFam" id="3.30.40.10:FF:000015">
    <property type="entry name" value="E3 ubiquitin-protein ligase CBL"/>
    <property type="match status" value="1"/>
</dbReference>
<keyword evidence="4" id="KW-0963">Cytoplasm</keyword>
<evidence type="ECO:0000313" key="18">
    <source>
        <dbReference type="Proteomes" id="UP000008820"/>
    </source>
</evidence>
<dbReference type="InterPro" id="IPR036537">
    <property type="entry name" value="Adaptor_Cbl_N_dom_sf"/>
</dbReference>
<dbReference type="Pfam" id="PF02761">
    <property type="entry name" value="Cbl_N2"/>
    <property type="match status" value="1"/>
</dbReference>
<dbReference type="Pfam" id="PF02262">
    <property type="entry name" value="Cbl_N"/>
    <property type="match status" value="1"/>
</dbReference>
<protein>
    <recommendedName>
        <fullName evidence="12">E3 ubiquitin-protein ligase CBL</fullName>
        <ecNumber evidence="12">2.3.2.27</ecNumber>
    </recommendedName>
</protein>
<dbReference type="Gene3D" id="3.30.505.10">
    <property type="entry name" value="SH2 domain"/>
    <property type="match status" value="1"/>
</dbReference>
<feature type="compositionally biased region" description="Low complexity" evidence="13">
    <location>
        <begin position="677"/>
        <end position="687"/>
    </location>
</feature>
<dbReference type="FunFam" id="3.30.505.10:FF:000007">
    <property type="entry name" value="E3 ubiquitin-protein ligase CBL"/>
    <property type="match status" value="1"/>
</dbReference>
<dbReference type="Gene3D" id="3.30.40.10">
    <property type="entry name" value="Zinc/RING finger domain, C3HC4 (zinc finger)"/>
    <property type="match status" value="1"/>
</dbReference>
<dbReference type="InterPro" id="IPR024162">
    <property type="entry name" value="Adaptor_Cbl"/>
</dbReference>
<evidence type="ECO:0000256" key="13">
    <source>
        <dbReference type="SAM" id="MobiDB-lite"/>
    </source>
</evidence>
<feature type="compositionally biased region" description="Polar residues" evidence="13">
    <location>
        <begin position="624"/>
        <end position="646"/>
    </location>
</feature>
<dbReference type="SUPFAM" id="SSF46934">
    <property type="entry name" value="UBA-like"/>
    <property type="match status" value="1"/>
</dbReference>
<dbReference type="CDD" id="cd09920">
    <property type="entry name" value="SH2_Cbl-b_TKB"/>
    <property type="match status" value="1"/>
</dbReference>
<dbReference type="GO" id="GO:0005737">
    <property type="term" value="C:cytoplasm"/>
    <property type="evidence" value="ECO:0007669"/>
    <property type="project" value="UniProtKB-SubCell"/>
</dbReference>
<keyword evidence="5 12" id="KW-0808">Transferase</keyword>
<feature type="compositionally biased region" description="Low complexity" evidence="13">
    <location>
        <begin position="707"/>
        <end position="720"/>
    </location>
</feature>
<dbReference type="Pfam" id="PF02762">
    <property type="entry name" value="Cbl_N3"/>
    <property type="match status" value="1"/>
</dbReference>
<dbReference type="OrthoDB" id="7237699at2759"/>
<evidence type="ECO:0000256" key="6">
    <source>
        <dbReference type="ARBA" id="ARBA00022723"/>
    </source>
</evidence>
<keyword evidence="9 12" id="KW-0862">Zinc</keyword>
<dbReference type="EnsemblMetazoa" id="AAEL014519-RC">
    <property type="protein sequence ID" value="AAEL014519-PC"/>
    <property type="gene ID" value="AAEL014519"/>
</dbReference>
<dbReference type="PROSITE" id="PS51506">
    <property type="entry name" value="CBL_PTB"/>
    <property type="match status" value="1"/>
</dbReference>
<dbReference type="CDD" id="cd14318">
    <property type="entry name" value="UBA_Cbl_like"/>
    <property type="match status" value="1"/>
</dbReference>
<organism evidence="17 18">
    <name type="scientific">Aedes aegypti</name>
    <name type="common">Yellowfever mosquito</name>
    <name type="synonym">Culex aegypti</name>
    <dbReference type="NCBI Taxonomy" id="7159"/>
    <lineage>
        <taxon>Eukaryota</taxon>
        <taxon>Metazoa</taxon>
        <taxon>Ecdysozoa</taxon>
        <taxon>Arthropoda</taxon>
        <taxon>Hexapoda</taxon>
        <taxon>Insecta</taxon>
        <taxon>Pterygota</taxon>
        <taxon>Neoptera</taxon>
        <taxon>Endopterygota</taxon>
        <taxon>Diptera</taxon>
        <taxon>Nematocera</taxon>
        <taxon>Culicoidea</taxon>
        <taxon>Culicidae</taxon>
        <taxon>Culicinae</taxon>
        <taxon>Aedini</taxon>
        <taxon>Aedes</taxon>
        <taxon>Stegomyia</taxon>
    </lineage>
</organism>
<feature type="domain" description="UBA" evidence="14">
    <location>
        <begin position="1036"/>
        <end position="1076"/>
    </location>
</feature>
<dbReference type="FunCoup" id="A0A6I8TP02">
    <property type="interactions" value="1344"/>
</dbReference>
<dbReference type="GO" id="GO:0008270">
    <property type="term" value="F:zinc ion binding"/>
    <property type="evidence" value="ECO:0007669"/>
    <property type="project" value="UniProtKB-KW"/>
</dbReference>
<dbReference type="PROSITE" id="PS00518">
    <property type="entry name" value="ZF_RING_1"/>
    <property type="match status" value="1"/>
</dbReference>
<comment type="catalytic activity">
    <reaction evidence="1 12">
        <text>S-ubiquitinyl-[E2 ubiquitin-conjugating enzyme]-L-cysteine + [acceptor protein]-L-lysine = [E2 ubiquitin-conjugating enzyme]-L-cysteine + N(6)-ubiquitinyl-[acceptor protein]-L-lysine.</text>
        <dbReference type="EC" id="2.3.2.27"/>
    </reaction>
</comment>
<comment type="pathway">
    <text evidence="3 12">Protein modification; protein ubiquitination.</text>
</comment>
<evidence type="ECO:0000256" key="7">
    <source>
        <dbReference type="ARBA" id="ARBA00022771"/>
    </source>
</evidence>
<dbReference type="Gene3D" id="1.20.930.20">
    <property type="entry name" value="Adaptor protein Cbl, N-terminal domain"/>
    <property type="match status" value="1"/>
</dbReference>
<dbReference type="InterPro" id="IPR001841">
    <property type="entry name" value="Znf_RING"/>
</dbReference>
<dbReference type="GO" id="GO:0045121">
    <property type="term" value="C:membrane raft"/>
    <property type="evidence" value="ECO:0007669"/>
    <property type="project" value="TreeGrafter"/>
</dbReference>
<evidence type="ECO:0000256" key="3">
    <source>
        <dbReference type="ARBA" id="ARBA00004906"/>
    </source>
</evidence>
<dbReference type="PANTHER" id="PTHR23007:SF11">
    <property type="entry name" value="E3 UBIQUITIN-PROTEIN LIGASE CBL"/>
    <property type="match status" value="1"/>
</dbReference>
<evidence type="ECO:0000256" key="2">
    <source>
        <dbReference type="ARBA" id="ARBA00004496"/>
    </source>
</evidence>
<name>A0A6I8TP02_AEDAE</name>
<sequence length="1084" mass="117875">MAATNRARPQPRTNISFFSKIQGKISDACAQQKFLTDKKTLEKTWKLMDKVVKLCQQSKMNLKNSPPFILDILPDTYQRLHLIYSKYEDQMHLLHGNEHFNIFINNLMRKCKQAIKLFKEGKEKMFDENSHYRRNLTKLSLVFSHMLSELKAIFPHGTFAGDQFRITKADAADFWKSRFGNSTLVPWKLFRQELSQVHPICSGLEAMALKTTIDLTCNDYISNFEFDVFTRLFQPWNTLLRNWQILAVTHPGYVAFLTYDEVKARLQKYINKAGSYVFRLSCTRLGQWAIGYVTVEGDILQTIPQNKSLCQALLDGHREGFYLYPDGKAQNPDLSFAVQSPLEDHITVTQEQYELYCEMGSTFQLCKICAENDKDIRIEPCGHLLCTPCLTAWQVDSEGQGCPFCRAEIKGTEQIVVDAFDPRRQHNRNSANGRQQLQNDDHDDDIEDDFNIATSSLHALSNSMTLARNEKQSPHSSPRLPRRQPNPTAPVLTSNDIYAGGPSLQSQSSSCSYASSSSSSSASGSGGSSGCSSGSSNSGQQMAALVTTPAAVAAAAAASAPPMAATATHTVNGNLVTHTNISLNNNSHCSNMCTTGGGGSSGSSGTPSHNLVKCNKSSSSSLLPQTQTNVAPSASTHSQQVQQNRLSAPASSSVATPSGSNPSSYLMYRALSKALSSESQSSSSMESIYQPLPPPLPPRKSSPGILTSTPSSDSSRSKSTNPRCPSQLLAARNTQNQINSASSLCNLSNQVATSLNLSRSSENLSSAIRIDNHVPKTNPPPVPKHQTPIEPCPCNNTTAPPKPPEPDPFNQEDLDKVIVGPAETIVGIIDTRPLEARQPIILKVDDKNDHNLVLTSTSNVYQFKPTSISTNINGILSNEVTIYQPAQPILPQPHHTPKQPQPQPRHQQQQHQQPQSCATIQGTNPQHQRHQSLPANNATINAKVTPQPPSKSITTSQLSAALAAAATKSDSTNPLLYENVHLSSTATSTTDCNGSSTTSNNNHLSSSAVAAAMAASGSAHGSAAANNNNTNVPYENINLEYIARLMQEGYSKENVITALGISRNNIEMACDILHEFVSKSGGGG</sequence>
<dbReference type="InterPro" id="IPR009060">
    <property type="entry name" value="UBA-like_sf"/>
</dbReference>
<dbReference type="GO" id="GO:0016567">
    <property type="term" value="P:protein ubiquitination"/>
    <property type="evidence" value="ECO:0007669"/>
    <property type="project" value="UniProtKB-UniPathway"/>
</dbReference>
<dbReference type="InterPro" id="IPR024159">
    <property type="entry name" value="Cbl_PTB"/>
</dbReference>
<dbReference type="InterPro" id="IPR014741">
    <property type="entry name" value="Adaptor_Cbl_EF_hand-like"/>
</dbReference>
<feature type="compositionally biased region" description="Low complexity" evidence="13">
    <location>
        <begin position="500"/>
        <end position="523"/>
    </location>
</feature>
<dbReference type="GO" id="GO:0017124">
    <property type="term" value="F:SH3 domain binding"/>
    <property type="evidence" value="ECO:0007669"/>
    <property type="project" value="TreeGrafter"/>
</dbReference>